<dbReference type="SMART" id="SM00091">
    <property type="entry name" value="PAS"/>
    <property type="match status" value="3"/>
</dbReference>
<dbReference type="SUPFAM" id="SSF55785">
    <property type="entry name" value="PYP-like sensor domain (PAS domain)"/>
    <property type="match status" value="3"/>
</dbReference>
<dbReference type="InterPro" id="IPR001610">
    <property type="entry name" value="PAC"/>
</dbReference>
<dbReference type="InterPro" id="IPR035965">
    <property type="entry name" value="PAS-like_dom_sf"/>
</dbReference>
<dbReference type="SMART" id="SM00086">
    <property type="entry name" value="PAC"/>
    <property type="match status" value="2"/>
</dbReference>
<protein>
    <submittedName>
        <fullName evidence="5">PAS domain S-box-containing protein/diguanylate cyclase (GGDEF)-like protein</fullName>
    </submittedName>
</protein>
<evidence type="ECO:0000259" key="2">
    <source>
        <dbReference type="PROSITE" id="PS50113"/>
    </source>
</evidence>
<dbReference type="InterPro" id="IPR000700">
    <property type="entry name" value="PAS-assoc_C"/>
</dbReference>
<evidence type="ECO:0000313" key="5">
    <source>
        <dbReference type="EMBL" id="SOE10736.1"/>
    </source>
</evidence>
<feature type="domain" description="PAC" evidence="2">
    <location>
        <begin position="216"/>
        <end position="267"/>
    </location>
</feature>
<dbReference type="InterPro" id="IPR000160">
    <property type="entry name" value="GGDEF_dom"/>
</dbReference>
<evidence type="ECO:0000259" key="4">
    <source>
        <dbReference type="PROSITE" id="PS50887"/>
    </source>
</evidence>
<feature type="domain" description="GGDEF" evidence="4">
    <location>
        <begin position="415"/>
        <end position="548"/>
    </location>
</feature>
<dbReference type="PROSITE" id="PS50112">
    <property type="entry name" value="PAS"/>
    <property type="match status" value="2"/>
</dbReference>
<feature type="domain" description="EAL" evidence="3">
    <location>
        <begin position="559"/>
        <end position="813"/>
    </location>
</feature>
<dbReference type="CDD" id="cd01949">
    <property type="entry name" value="GGDEF"/>
    <property type="match status" value="1"/>
</dbReference>
<dbReference type="Gene3D" id="3.20.20.450">
    <property type="entry name" value="EAL domain"/>
    <property type="match status" value="1"/>
</dbReference>
<feature type="domain" description="PAS" evidence="1">
    <location>
        <begin position="11"/>
        <end position="83"/>
    </location>
</feature>
<dbReference type="Gene3D" id="3.30.450.20">
    <property type="entry name" value="PAS domain"/>
    <property type="match status" value="3"/>
</dbReference>
<gene>
    <name evidence="5" type="ORF">SAMN05877838_0800</name>
</gene>
<dbReference type="InterPro" id="IPR052155">
    <property type="entry name" value="Biofilm_reg_signaling"/>
</dbReference>
<dbReference type="InterPro" id="IPR013655">
    <property type="entry name" value="PAS_fold_3"/>
</dbReference>
<evidence type="ECO:0000259" key="1">
    <source>
        <dbReference type="PROSITE" id="PS50112"/>
    </source>
</evidence>
<proteinExistence type="predicted"/>
<dbReference type="InterPro" id="IPR029787">
    <property type="entry name" value="Nucleotide_cyclase"/>
</dbReference>
<dbReference type="Gene3D" id="3.30.70.270">
    <property type="match status" value="1"/>
</dbReference>
<dbReference type="OrthoDB" id="9814202at2"/>
<dbReference type="PANTHER" id="PTHR44757:SF4">
    <property type="entry name" value="DIGUANYLATE CYCLASE DGCE-RELATED"/>
    <property type="match status" value="1"/>
</dbReference>
<reference evidence="6" key="1">
    <citation type="submission" date="2017-08" db="EMBL/GenBank/DDBJ databases">
        <authorList>
            <person name="Varghese N."/>
            <person name="Submissions S."/>
        </authorList>
    </citation>
    <scope>NUCLEOTIDE SEQUENCE [LARGE SCALE GENOMIC DNA]</scope>
    <source>
        <strain evidence="6">KCTC 23107</strain>
    </source>
</reference>
<dbReference type="Pfam" id="PF08447">
    <property type="entry name" value="PAS_3"/>
    <property type="match status" value="2"/>
</dbReference>
<evidence type="ECO:0000313" key="6">
    <source>
        <dbReference type="Proteomes" id="UP000219465"/>
    </source>
</evidence>
<dbReference type="Proteomes" id="UP000219465">
    <property type="component" value="Unassembled WGS sequence"/>
</dbReference>
<dbReference type="Pfam" id="PF00563">
    <property type="entry name" value="EAL"/>
    <property type="match status" value="1"/>
</dbReference>
<dbReference type="Gene3D" id="2.10.70.100">
    <property type="match status" value="1"/>
</dbReference>
<dbReference type="PROSITE" id="PS50887">
    <property type="entry name" value="GGDEF"/>
    <property type="match status" value="1"/>
</dbReference>
<dbReference type="Pfam" id="PF00989">
    <property type="entry name" value="PAS"/>
    <property type="match status" value="1"/>
</dbReference>
<dbReference type="CDD" id="cd01948">
    <property type="entry name" value="EAL"/>
    <property type="match status" value="1"/>
</dbReference>
<dbReference type="PROSITE" id="PS50883">
    <property type="entry name" value="EAL"/>
    <property type="match status" value="1"/>
</dbReference>
<dbReference type="NCBIfam" id="TIGR00229">
    <property type="entry name" value="sensory_box"/>
    <property type="match status" value="2"/>
</dbReference>
<dbReference type="InterPro" id="IPR001633">
    <property type="entry name" value="EAL_dom"/>
</dbReference>
<accession>A0A286HTB6</accession>
<dbReference type="GO" id="GO:0006355">
    <property type="term" value="P:regulation of DNA-templated transcription"/>
    <property type="evidence" value="ECO:0007669"/>
    <property type="project" value="InterPro"/>
</dbReference>
<dbReference type="InterPro" id="IPR000014">
    <property type="entry name" value="PAS"/>
</dbReference>
<sequence length="823" mass="91314">MNNSPTSVFEETDQWKLALEVAGLGVWDWDLRTKTTIYSESWCRMLGYTRTDFPDNADLFLLLVHPDDRERAIESGDRHLAGHCDSIETELRLKHKDGSWVWVLDRGAVVERDTDGTPLRVMGVQTDITKQKQAEQEANLMNERFKLAVAASEIGIWHFDVGAERSYWDGKTCEIFGLAPRASEIESETWHRCLHPDDRSEAERQHLAAIGDDQVMKLPYRIIRKDGETRHVETLAKSVSTQGTAGYLVGTIRDVTDEIEAARALHVEKERYETTLRAIRDAVISTTVEGVVNFANPSALEMLSVEEGELVGRNIFALFRSNEGIKAFETDNPDDFGTGVTLEIRSELYRCKSSPILSAMGDSCGSVYTFQNVSEETRRQKQLAYAAHHDALTGLYNRVAFDRALNKAIRTAADTAFAIFYLDLDHFKALNDFAGHAAGDEALKAIAKAVSACLPDDAIFARLGGDEFAVIVRDPATDAVHEIAGNAIAAVQAVDPGYDVGGPRLGCSIGITVIDDPSISASDAVAEADDACYAAKSSGRNRFSLFNEHKPNVTSRLTAAREVADLTAALDECRVILYAQEIRSLERSGEDCKRVEILARLRNRDGRIVGPDAFIPAAERFGMATVLDRWIIRKAFEDYGHLLEAMDLKLGFNLSAQTLCDPSLWSFVEDIASRYRTPLSQIAFEITETAAVSCFDTANKFVSKSRQRGCQVSLDDFGSGLSSFDYLRRFPINCIKIDGAFVERIGDSEVDRAIVAAIVELAKSLRFDVVAEKIETADIVEQLHDLGVTHGQGYHLHRPEPLDDLVQRRLHSANRFDSKAFVV</sequence>
<dbReference type="CDD" id="cd00130">
    <property type="entry name" value="PAS"/>
    <property type="match status" value="3"/>
</dbReference>
<keyword evidence="6" id="KW-1185">Reference proteome</keyword>
<dbReference type="SMART" id="SM00267">
    <property type="entry name" value="GGDEF"/>
    <property type="match status" value="1"/>
</dbReference>
<dbReference type="NCBIfam" id="TIGR00254">
    <property type="entry name" value="GGDEF"/>
    <property type="match status" value="1"/>
</dbReference>
<dbReference type="RefSeq" id="WP_097105252.1">
    <property type="nucleotide sequence ID" value="NZ_OCPC01000001.1"/>
</dbReference>
<dbReference type="Pfam" id="PF00990">
    <property type="entry name" value="GGDEF"/>
    <property type="match status" value="1"/>
</dbReference>
<evidence type="ECO:0000259" key="3">
    <source>
        <dbReference type="PROSITE" id="PS50883"/>
    </source>
</evidence>
<dbReference type="InterPro" id="IPR013767">
    <property type="entry name" value="PAS_fold"/>
</dbReference>
<name>A0A286HTB6_9HYPH</name>
<feature type="domain" description="PAS" evidence="1">
    <location>
        <begin position="268"/>
        <end position="335"/>
    </location>
</feature>
<dbReference type="PANTHER" id="PTHR44757">
    <property type="entry name" value="DIGUANYLATE CYCLASE DGCP"/>
    <property type="match status" value="1"/>
</dbReference>
<dbReference type="EMBL" id="OCPC01000001">
    <property type="protein sequence ID" value="SOE10736.1"/>
    <property type="molecule type" value="Genomic_DNA"/>
</dbReference>
<dbReference type="SUPFAM" id="SSF141868">
    <property type="entry name" value="EAL domain-like"/>
    <property type="match status" value="1"/>
</dbReference>
<dbReference type="AlphaFoldDB" id="A0A286HTB6"/>
<organism evidence="5 6">
    <name type="scientific">Hoeflea halophila</name>
    <dbReference type="NCBI Taxonomy" id="714899"/>
    <lineage>
        <taxon>Bacteria</taxon>
        <taxon>Pseudomonadati</taxon>
        <taxon>Pseudomonadota</taxon>
        <taxon>Alphaproteobacteria</taxon>
        <taxon>Hyphomicrobiales</taxon>
        <taxon>Rhizobiaceae</taxon>
        <taxon>Hoeflea</taxon>
    </lineage>
</organism>
<dbReference type="InterPro" id="IPR035919">
    <property type="entry name" value="EAL_sf"/>
</dbReference>
<dbReference type="PROSITE" id="PS50113">
    <property type="entry name" value="PAC"/>
    <property type="match status" value="2"/>
</dbReference>
<dbReference type="SUPFAM" id="SSF55073">
    <property type="entry name" value="Nucleotide cyclase"/>
    <property type="match status" value="1"/>
</dbReference>
<dbReference type="SMART" id="SM00052">
    <property type="entry name" value="EAL"/>
    <property type="match status" value="1"/>
</dbReference>
<dbReference type="InterPro" id="IPR043128">
    <property type="entry name" value="Rev_trsase/Diguanyl_cyclase"/>
</dbReference>
<feature type="domain" description="PAC" evidence="2">
    <location>
        <begin position="87"/>
        <end position="140"/>
    </location>
</feature>